<dbReference type="PANTHER" id="PTHR15285:SF0">
    <property type="entry name" value="NEURONATIN"/>
    <property type="match status" value="1"/>
</dbReference>
<dbReference type="Proteomes" id="UP000694725">
    <property type="component" value="Unplaced"/>
</dbReference>
<dbReference type="Ensembl" id="ENSSSCT00030019993.1">
    <property type="protein sequence ID" value="ENSSSCP00030008908.1"/>
    <property type="gene ID" value="ENSSSCG00030014522.1"/>
</dbReference>
<accession>A0A8D0K150</accession>
<dbReference type="Proteomes" id="UP000694723">
    <property type="component" value="Unplaced"/>
</dbReference>
<dbReference type="Ensembl" id="ENSSSCT00015058317.1">
    <property type="protein sequence ID" value="ENSSSCP00015023380.1"/>
    <property type="gene ID" value="ENSSSCG00015043591.1"/>
</dbReference>
<comment type="similarity">
    <text evidence="1">Belongs to the neuronatin family.</text>
</comment>
<dbReference type="Ensembl" id="ENSSSCT00035043300.1">
    <property type="protein sequence ID" value="ENSSSCP00035017322.1"/>
    <property type="gene ID" value="ENSSSCG00035032684.1"/>
</dbReference>
<evidence type="ECO:0000256" key="1">
    <source>
        <dbReference type="ARBA" id="ARBA00005780"/>
    </source>
</evidence>
<dbReference type="Proteomes" id="UP000694728">
    <property type="component" value="Unplaced"/>
</dbReference>
<evidence type="ECO:0000256" key="3">
    <source>
        <dbReference type="ARBA" id="ARBA00022473"/>
    </source>
</evidence>
<dbReference type="Proteomes" id="UP000694570">
    <property type="component" value="Unplaced"/>
</dbReference>
<protein>
    <recommendedName>
        <fullName evidence="2">Neuronatin</fullName>
    </recommendedName>
</protein>
<dbReference type="Proteomes" id="UP000694726">
    <property type="component" value="Unplaced"/>
</dbReference>
<organism evidence="4 5">
    <name type="scientific">Sus scrofa</name>
    <name type="common">Pig</name>
    <dbReference type="NCBI Taxonomy" id="9823"/>
    <lineage>
        <taxon>Eukaryota</taxon>
        <taxon>Metazoa</taxon>
        <taxon>Chordata</taxon>
        <taxon>Craniata</taxon>
        <taxon>Vertebrata</taxon>
        <taxon>Euteleostomi</taxon>
        <taxon>Mammalia</taxon>
        <taxon>Eutheria</taxon>
        <taxon>Laurasiatheria</taxon>
        <taxon>Artiodactyla</taxon>
        <taxon>Suina</taxon>
        <taxon>Suidae</taxon>
        <taxon>Sus</taxon>
    </lineage>
</organism>
<reference evidence="4" key="1">
    <citation type="submission" date="2025-05" db="UniProtKB">
        <authorList>
            <consortium name="Ensembl"/>
        </authorList>
    </citation>
    <scope>IDENTIFICATION</scope>
</reference>
<dbReference type="Proteomes" id="UP000694727">
    <property type="component" value="Unplaced"/>
</dbReference>
<dbReference type="GO" id="GO:0007420">
    <property type="term" value="P:brain development"/>
    <property type="evidence" value="ECO:0007669"/>
    <property type="project" value="InterPro"/>
</dbReference>
<name>A0A8D0K150_PIG</name>
<evidence type="ECO:0000313" key="5">
    <source>
        <dbReference type="Proteomes" id="UP000694571"/>
    </source>
</evidence>
<keyword evidence="3" id="KW-0217">Developmental protein</keyword>
<dbReference type="Proteomes" id="UP000694724">
    <property type="component" value="Unplaced"/>
</dbReference>
<dbReference type="Ensembl" id="ENSSSCT00065060429.1">
    <property type="protein sequence ID" value="ENSSSCP00065026184.1"/>
    <property type="gene ID" value="ENSSSCG00065044190.1"/>
</dbReference>
<dbReference type="Ensembl" id="ENSSSCT00060099373.1">
    <property type="protein sequence ID" value="ENSSSCP00060043116.1"/>
    <property type="gene ID" value="ENSSSCG00060072684.1"/>
</dbReference>
<sequence length="173" mass="18621">MAAVAAASAELLIIGWYIFRVLLQVSVPGFWVGEGSDARPLNRQARVATAAFPTRPVLIAAIPVCPNAAAGTARPARPLRPPPCVDPSQCARPGTKSWGAAGANRGRSPKLLATNGVFLECCIYWVGFAFRNPPGTQPIARSEVFRYSLQKLAYTVSRTGRHVLGERRQRAPN</sequence>
<proteinExistence type="inferred from homology"/>
<dbReference type="Ensembl" id="ENSSSCT00025064428.1">
    <property type="protein sequence ID" value="ENSSSCP00025027429.1"/>
    <property type="gene ID" value="ENSSSCG00025047313.1"/>
</dbReference>
<dbReference type="Ensembl" id="ENSSSCT00055042952.1">
    <property type="protein sequence ID" value="ENSSSCP00055034169.1"/>
    <property type="gene ID" value="ENSSSCG00055021806.1"/>
</dbReference>
<dbReference type="InterPro" id="IPR024885">
    <property type="entry name" value="Neuronatin"/>
</dbReference>
<dbReference type="Proteomes" id="UP000694571">
    <property type="component" value="Unplaced"/>
</dbReference>
<dbReference type="AlphaFoldDB" id="A0A8D0K150"/>
<evidence type="ECO:0000256" key="2">
    <source>
        <dbReference type="ARBA" id="ARBA00019250"/>
    </source>
</evidence>
<dbReference type="Proteomes" id="UP000694722">
    <property type="component" value="Unplaced"/>
</dbReference>
<dbReference type="Ensembl" id="ENSSSCT00050070366.1">
    <property type="protein sequence ID" value="ENSSSCP00050030255.1"/>
    <property type="gene ID" value="ENSSSCG00050051665.1"/>
</dbReference>
<dbReference type="PANTHER" id="PTHR15285">
    <property type="entry name" value="NEURONATIN"/>
    <property type="match status" value="1"/>
</dbReference>
<dbReference type="Ensembl" id="ENSSSCT00045010344.1">
    <property type="protein sequence ID" value="ENSSSCP00045007030.1"/>
    <property type="gene ID" value="ENSSSCG00045006228.1"/>
</dbReference>
<evidence type="ECO:0000313" key="4">
    <source>
        <dbReference type="Ensembl" id="ENSSSCP00050030255.1"/>
    </source>
</evidence>
<dbReference type="Proteomes" id="UP000694720">
    <property type="component" value="Unplaced"/>
</dbReference>
<dbReference type="Ensembl" id="ENSSSCT00040064288.1">
    <property type="protein sequence ID" value="ENSSSCP00040027132.1"/>
    <property type="gene ID" value="ENSSSCG00040047680.1"/>
</dbReference>